<feature type="signal peptide" evidence="1">
    <location>
        <begin position="1"/>
        <end position="22"/>
    </location>
</feature>
<evidence type="ECO:0008006" key="4">
    <source>
        <dbReference type="Google" id="ProtNLM"/>
    </source>
</evidence>
<evidence type="ECO:0000313" key="2">
    <source>
        <dbReference type="EMBL" id="AQY22536.1"/>
    </source>
</evidence>
<evidence type="ECO:0000313" key="3">
    <source>
        <dbReference type="Proteomes" id="UP000189883"/>
    </source>
</evidence>
<dbReference type="RefSeq" id="WP_079207717.1">
    <property type="nucleotide sequence ID" value="NZ_CP011859.1"/>
</dbReference>
<name>A0A1S7DTU5_RIEAN</name>
<dbReference type="EMBL" id="CP011859">
    <property type="protein sequence ID" value="AQY22536.1"/>
    <property type="molecule type" value="Genomic_DNA"/>
</dbReference>
<organism evidence="2 3">
    <name type="scientific">Riemerella anatipestifer</name>
    <name type="common">Moraxella anatipestifer</name>
    <dbReference type="NCBI Taxonomy" id="34085"/>
    <lineage>
        <taxon>Bacteria</taxon>
        <taxon>Pseudomonadati</taxon>
        <taxon>Bacteroidota</taxon>
        <taxon>Flavobacteriia</taxon>
        <taxon>Flavobacteriales</taxon>
        <taxon>Weeksellaceae</taxon>
        <taxon>Riemerella</taxon>
    </lineage>
</organism>
<feature type="chain" id="PRO_5012096979" description="DUF2271 domain-containing protein" evidence="1">
    <location>
        <begin position="23"/>
        <end position="159"/>
    </location>
</feature>
<gene>
    <name evidence="2" type="ORF">AB406_1592</name>
</gene>
<dbReference type="AlphaFoldDB" id="A0A1S7DTU5"/>
<proteinExistence type="predicted"/>
<sequence length="159" mass="18142">MKLLLKNSLILAFTLVSTLALAQKTNYKCMLQLKNYKGEGAYIVASLVNAKGVYVKTLAVMGDDAEWYNTLKEWHKFQKVKKEKLDAITGASVSHGNRAAKVFEIDSQWMNKGFKIRFESAVEDQDYHIKDVEIPLTDAEISQKYEGKGYIRFIKLNKI</sequence>
<keyword evidence="1" id="KW-0732">Signal</keyword>
<evidence type="ECO:0000256" key="1">
    <source>
        <dbReference type="SAM" id="SignalP"/>
    </source>
</evidence>
<dbReference type="InterPro" id="IPR014469">
    <property type="entry name" value="DUF2271"/>
</dbReference>
<reference evidence="2 3" key="1">
    <citation type="submission" date="2015-06" db="EMBL/GenBank/DDBJ databases">
        <title>R. anatipestifer strain HXb2 is the most virulent strain so far, and the genome sequence would help us uncover the pathogenesis.</title>
        <authorList>
            <person name="Hu Q."/>
            <person name="Qi J."/>
            <person name="Bo H."/>
            <person name="Liu G."/>
            <person name="Tao M."/>
            <person name="Ding Y."/>
            <person name="Xue Y."/>
        </authorList>
    </citation>
    <scope>NUCLEOTIDE SEQUENCE [LARGE SCALE GENOMIC DNA]</scope>
    <source>
        <strain evidence="2 3">HXb2</strain>
    </source>
</reference>
<protein>
    <recommendedName>
        <fullName evidence="4">DUF2271 domain-containing protein</fullName>
    </recommendedName>
</protein>
<accession>A0A1S7DTU5</accession>
<dbReference type="Pfam" id="PF10029">
    <property type="entry name" value="DUF2271"/>
    <property type="match status" value="1"/>
</dbReference>
<dbReference type="Proteomes" id="UP000189883">
    <property type="component" value="Chromosome"/>
</dbReference>